<evidence type="ECO:0000313" key="2">
    <source>
        <dbReference type="Proteomes" id="UP000273278"/>
    </source>
</evidence>
<dbReference type="RefSeq" id="WP_048097745.1">
    <property type="nucleotide sequence ID" value="NZ_CP017686.1"/>
</dbReference>
<accession>A0A3G3IGZ2</accession>
<dbReference type="GeneID" id="41321418"/>
<reference evidence="1 2" key="1">
    <citation type="submission" date="2016-10" db="EMBL/GenBank/DDBJ databases">
        <title>Complete genome of the TMA-utilizing, human hosted archaeon Methanomethylophilus alvus Gen. nov, sp. nov., strain Mx-05, derived from a pure culture.</title>
        <authorList>
            <person name="Brugere J.-F."/>
            <person name="Ben Hania W."/>
            <person name="Chaudhary P.P."/>
            <person name="Gaci N."/>
            <person name="Borrel G."/>
            <person name="Cao Van Tuat L."/>
            <person name="Fardeau M.-L."/>
            <person name="Harris H.M.B."/>
            <person name="O'Toole P.W."/>
            <person name="Ollivier B."/>
        </authorList>
    </citation>
    <scope>NUCLEOTIDE SEQUENCE [LARGE SCALE GENOMIC DNA]</scope>
    <source>
        <strain evidence="1 2">Mx-05</strain>
    </source>
</reference>
<evidence type="ECO:0000313" key="1">
    <source>
        <dbReference type="EMBL" id="AYQ54792.1"/>
    </source>
</evidence>
<dbReference type="Proteomes" id="UP000273278">
    <property type="component" value="Chromosome"/>
</dbReference>
<protein>
    <submittedName>
        <fullName evidence="1">Uncharacterized protein</fullName>
    </submittedName>
</protein>
<dbReference type="AlphaFoldDB" id="A0A3G3IGZ2"/>
<organism evidence="1 2">
    <name type="scientific">Methanomethylophilus alvi</name>
    <dbReference type="NCBI Taxonomy" id="1291540"/>
    <lineage>
        <taxon>Archaea</taxon>
        <taxon>Methanobacteriati</taxon>
        <taxon>Thermoplasmatota</taxon>
        <taxon>Thermoplasmata</taxon>
        <taxon>Methanomassiliicoccales</taxon>
        <taxon>Methanomethylophilaceae</taxon>
        <taxon>Methanomethylophilus</taxon>
    </lineage>
</organism>
<name>A0A3G3IGZ2_9ARCH</name>
<dbReference type="EMBL" id="CP017686">
    <property type="protein sequence ID" value="AYQ54792.1"/>
    <property type="molecule type" value="Genomic_DNA"/>
</dbReference>
<proteinExistence type="predicted"/>
<sequence length="202" mass="21262">MNRSIVMAVISAAVAVMMFVPAAYSATTSTSVESQDNVIGIIPVPVETVIDANGGSSVISGTGGDYHLVESEDGGVYVQKDENDPDHEVGSGNFDVTLKMPANSRFYIKVVYAPDYVGIFSNIYITVTADGIEYSGSISGSWSSKTSYFYLGALSSESTSLSETSSQDVAKNSVLSGNDVTIKLNGYDSALVSITAEIFLVD</sequence>
<gene>
    <name evidence="1" type="ORF">BKD89_03085</name>
</gene>